<sequence>MAPINFQVLNEHYQPFLGLQVTLEIKGSPLSYEAETAYDPITVWCPRSPEDKRNTALAVDLTPNHHYRISVDVRPAFMSRWSSIPIELQGESKMVTLLCCPFRYCVRITEMDPLPLSAELNILSPYVDNTTSAASSDGSATASYVPDDPSSSSDSYIEPRSLNRDEEMQNPSERKRRPQPRKQAKKRAVAQVHELRKPFKIVKRRIV</sequence>
<evidence type="ECO:0000313" key="3">
    <source>
        <dbReference type="Proteomes" id="UP001396898"/>
    </source>
</evidence>
<accession>A0ABR1R001</accession>
<evidence type="ECO:0000313" key="2">
    <source>
        <dbReference type="EMBL" id="KAK7994236.1"/>
    </source>
</evidence>
<protein>
    <submittedName>
        <fullName evidence="2">Uncharacterized protein</fullName>
    </submittedName>
</protein>
<feature type="compositionally biased region" description="Low complexity" evidence="1">
    <location>
        <begin position="131"/>
        <end position="155"/>
    </location>
</feature>
<gene>
    <name evidence="2" type="ORF">PG991_015824</name>
</gene>
<name>A0ABR1R001_9PEZI</name>
<dbReference type="EMBL" id="JAQQWI010000024">
    <property type="protein sequence ID" value="KAK7994236.1"/>
    <property type="molecule type" value="Genomic_DNA"/>
</dbReference>
<proteinExistence type="predicted"/>
<keyword evidence="3" id="KW-1185">Reference proteome</keyword>
<dbReference type="Proteomes" id="UP001396898">
    <property type="component" value="Unassembled WGS sequence"/>
</dbReference>
<reference evidence="2 3" key="1">
    <citation type="submission" date="2023-01" db="EMBL/GenBank/DDBJ databases">
        <title>Analysis of 21 Apiospora genomes using comparative genomics revels a genus with tremendous synthesis potential of carbohydrate active enzymes and secondary metabolites.</title>
        <authorList>
            <person name="Sorensen T."/>
        </authorList>
    </citation>
    <scope>NUCLEOTIDE SEQUENCE [LARGE SCALE GENOMIC DNA]</scope>
    <source>
        <strain evidence="2 3">CBS 20057</strain>
    </source>
</reference>
<evidence type="ECO:0000256" key="1">
    <source>
        <dbReference type="SAM" id="MobiDB-lite"/>
    </source>
</evidence>
<comment type="caution">
    <text evidence="2">The sequence shown here is derived from an EMBL/GenBank/DDBJ whole genome shotgun (WGS) entry which is preliminary data.</text>
</comment>
<organism evidence="2 3">
    <name type="scientific">Apiospora marii</name>
    <dbReference type="NCBI Taxonomy" id="335849"/>
    <lineage>
        <taxon>Eukaryota</taxon>
        <taxon>Fungi</taxon>
        <taxon>Dikarya</taxon>
        <taxon>Ascomycota</taxon>
        <taxon>Pezizomycotina</taxon>
        <taxon>Sordariomycetes</taxon>
        <taxon>Xylariomycetidae</taxon>
        <taxon>Amphisphaeriales</taxon>
        <taxon>Apiosporaceae</taxon>
        <taxon>Apiospora</taxon>
    </lineage>
</organism>
<feature type="region of interest" description="Disordered" evidence="1">
    <location>
        <begin position="131"/>
        <end position="191"/>
    </location>
</feature>
<feature type="compositionally biased region" description="Basic residues" evidence="1">
    <location>
        <begin position="174"/>
        <end position="188"/>
    </location>
</feature>